<feature type="region of interest" description="Disordered" evidence="1">
    <location>
        <begin position="198"/>
        <end position="218"/>
    </location>
</feature>
<dbReference type="Proteomes" id="UP000572754">
    <property type="component" value="Unassembled WGS sequence"/>
</dbReference>
<feature type="region of interest" description="Disordered" evidence="1">
    <location>
        <begin position="320"/>
        <end position="344"/>
    </location>
</feature>
<organism evidence="3 4">
    <name type="scientific">Fusarium circinatum</name>
    <name type="common">Pitch canker fungus</name>
    <name type="synonym">Gibberella circinata</name>
    <dbReference type="NCBI Taxonomy" id="48490"/>
    <lineage>
        <taxon>Eukaryota</taxon>
        <taxon>Fungi</taxon>
        <taxon>Dikarya</taxon>
        <taxon>Ascomycota</taxon>
        <taxon>Pezizomycotina</taxon>
        <taxon>Sordariomycetes</taxon>
        <taxon>Hypocreomycetidae</taxon>
        <taxon>Hypocreales</taxon>
        <taxon>Nectriaceae</taxon>
        <taxon>Fusarium</taxon>
        <taxon>Fusarium fujikuroi species complex</taxon>
    </lineage>
</organism>
<dbReference type="AlphaFoldDB" id="A0A8H5WI52"/>
<proteinExistence type="predicted"/>
<feature type="region of interest" description="Disordered" evidence="1">
    <location>
        <begin position="272"/>
        <end position="300"/>
    </location>
</feature>
<keyword evidence="4" id="KW-1185">Reference proteome</keyword>
<evidence type="ECO:0000256" key="1">
    <source>
        <dbReference type="SAM" id="MobiDB-lite"/>
    </source>
</evidence>
<keyword evidence="2" id="KW-0732">Signal</keyword>
<feature type="chain" id="PRO_5034534789" evidence="2">
    <location>
        <begin position="19"/>
        <end position="418"/>
    </location>
</feature>
<feature type="compositionally biased region" description="Low complexity" evidence="1">
    <location>
        <begin position="320"/>
        <end position="338"/>
    </location>
</feature>
<reference evidence="3 4" key="2">
    <citation type="submission" date="2020-05" db="EMBL/GenBank/DDBJ databases">
        <title>Identification and distribution of gene clusters putatively required for synthesis of sphingolipid metabolism inhibitors in phylogenetically diverse species of the filamentous fungus Fusarium.</title>
        <authorList>
            <person name="Kim H.-S."/>
            <person name="Busman M."/>
            <person name="Brown D.W."/>
            <person name="Divon H."/>
            <person name="Uhlig S."/>
            <person name="Proctor R.H."/>
        </authorList>
    </citation>
    <scope>NUCLEOTIDE SEQUENCE [LARGE SCALE GENOMIC DNA]</scope>
    <source>
        <strain evidence="3 4">NRRL 25331</strain>
    </source>
</reference>
<accession>A0A8H5WI52</accession>
<comment type="caution">
    <text evidence="3">The sequence shown here is derived from an EMBL/GenBank/DDBJ whole genome shotgun (WGS) entry which is preliminary data.</text>
</comment>
<evidence type="ECO:0000256" key="2">
    <source>
        <dbReference type="SAM" id="SignalP"/>
    </source>
</evidence>
<protein>
    <submittedName>
        <fullName evidence="3">Uncharacterized protein</fullName>
    </submittedName>
</protein>
<reference evidence="4" key="1">
    <citation type="journal article" date="2020" name="BMC Genomics">
        <title>Correction to: Identification and distribution of gene clusters required for synthesis of sphingolipid metabolism inhibitors in diverse species of the filamentous fungus Fusarium.</title>
        <authorList>
            <person name="Kim H.S."/>
            <person name="Lohmar J.M."/>
            <person name="Busman M."/>
            <person name="Brown D.W."/>
            <person name="Naumann T.A."/>
            <person name="Divon H.H."/>
            <person name="Lysoe E."/>
            <person name="Uhlig S."/>
            <person name="Proctor R.H."/>
        </authorList>
    </citation>
    <scope>NUCLEOTIDE SEQUENCE [LARGE SCALE GENOMIC DNA]</scope>
    <source>
        <strain evidence="4">NRRL 25331</strain>
    </source>
</reference>
<gene>
    <name evidence="3" type="ORF">FCIRC_12693</name>
</gene>
<feature type="compositionally biased region" description="Low complexity" evidence="1">
    <location>
        <begin position="272"/>
        <end position="289"/>
    </location>
</feature>
<feature type="signal peptide" evidence="2">
    <location>
        <begin position="1"/>
        <end position="18"/>
    </location>
</feature>
<evidence type="ECO:0000313" key="3">
    <source>
        <dbReference type="EMBL" id="KAF5658909.1"/>
    </source>
</evidence>
<sequence length="418" mass="44084">MISHTLLLCFGFLGAGLGAGIGNLQGFCTEEPALAVEPGTQLAMKLNIKDDTLCTAEIAFSEYVAISWRFQPEHCGGPQLAQFTLPTGVPNGDAYITWGCADESLSCNRIVVSNGKGDLTLPTLITETAHCILPTTLITQVVTADPKRPTGIFLDTSLLNPIIPAVPSSVNLDTTHPIATTPVTPRQPWTTPSSYRSLIGTGESRKPHETSARLPTGTSAVASSTLTVINTSTNTASITVPVLIPIDDTTTTTTTNTAPVTVPVLIPIDDTTTTTTTTTNPPSSATNTASDTAPALSIPSHSSFHHEPYQFIHAESLSATGTSSSTSTSSSFSSSSSSNPPVVSQKWISEPSLKAHISVSCRRSLRQHGVYYRDQSASTEARGISAASTTRRNITSKFSPTIAKLKHPIGTPTRRIRG</sequence>
<name>A0A8H5WI52_FUSCI</name>
<evidence type="ECO:0000313" key="4">
    <source>
        <dbReference type="Proteomes" id="UP000572754"/>
    </source>
</evidence>
<dbReference type="EMBL" id="JAAQPE010000564">
    <property type="protein sequence ID" value="KAF5658909.1"/>
    <property type="molecule type" value="Genomic_DNA"/>
</dbReference>